<dbReference type="EMBL" id="BART01030018">
    <property type="protein sequence ID" value="GAH13270.1"/>
    <property type="molecule type" value="Genomic_DNA"/>
</dbReference>
<organism evidence="2">
    <name type="scientific">marine sediment metagenome</name>
    <dbReference type="NCBI Taxonomy" id="412755"/>
    <lineage>
        <taxon>unclassified sequences</taxon>
        <taxon>metagenomes</taxon>
        <taxon>ecological metagenomes</taxon>
    </lineage>
</organism>
<sequence length="44" mass="4757">HFGLGTHEKIDTIEVKWIGGQADVLKDAAADQLITITEGENPPK</sequence>
<feature type="domain" description="ASPIC/UnbV" evidence="1">
    <location>
        <begin position="1"/>
        <end position="35"/>
    </location>
</feature>
<gene>
    <name evidence="2" type="ORF">S01H4_52521</name>
</gene>
<dbReference type="InterPro" id="IPR011519">
    <property type="entry name" value="UnbV_ASPIC"/>
</dbReference>
<proteinExistence type="predicted"/>
<dbReference type="Pfam" id="PF07593">
    <property type="entry name" value="UnbV_ASPIC"/>
    <property type="match status" value="1"/>
</dbReference>
<comment type="caution">
    <text evidence="2">The sequence shown here is derived from an EMBL/GenBank/DDBJ whole genome shotgun (WGS) entry which is preliminary data.</text>
</comment>
<protein>
    <recommendedName>
        <fullName evidence="1">ASPIC/UnbV domain-containing protein</fullName>
    </recommendedName>
</protein>
<dbReference type="AlphaFoldDB" id="X1DYI8"/>
<feature type="non-terminal residue" evidence="2">
    <location>
        <position position="1"/>
    </location>
</feature>
<evidence type="ECO:0000313" key="2">
    <source>
        <dbReference type="EMBL" id="GAH13270.1"/>
    </source>
</evidence>
<name>X1DYI8_9ZZZZ</name>
<evidence type="ECO:0000259" key="1">
    <source>
        <dbReference type="Pfam" id="PF07593"/>
    </source>
</evidence>
<reference evidence="2" key="1">
    <citation type="journal article" date="2014" name="Front. Microbiol.">
        <title>High frequency of phylogenetically diverse reductive dehalogenase-homologous genes in deep subseafloor sedimentary metagenomes.</title>
        <authorList>
            <person name="Kawai M."/>
            <person name="Futagami T."/>
            <person name="Toyoda A."/>
            <person name="Takaki Y."/>
            <person name="Nishi S."/>
            <person name="Hori S."/>
            <person name="Arai W."/>
            <person name="Tsubouchi T."/>
            <person name="Morono Y."/>
            <person name="Uchiyama I."/>
            <person name="Ito T."/>
            <person name="Fujiyama A."/>
            <person name="Inagaki F."/>
            <person name="Takami H."/>
        </authorList>
    </citation>
    <scope>NUCLEOTIDE SEQUENCE</scope>
    <source>
        <strain evidence="2">Expedition CK06-06</strain>
    </source>
</reference>
<accession>X1DYI8</accession>